<dbReference type="GO" id="GO:0003910">
    <property type="term" value="F:DNA ligase (ATP) activity"/>
    <property type="evidence" value="ECO:0007669"/>
    <property type="project" value="UniProtKB-EC"/>
</dbReference>
<name>A0ABT1X6F8_9PROT</name>
<proteinExistence type="predicted"/>
<gene>
    <name evidence="4" type="primary">ligD</name>
    <name evidence="4" type="ORF">NRP21_16680</name>
</gene>
<accession>A0ABT1X6F8</accession>
<dbReference type="InterPro" id="IPR052171">
    <property type="entry name" value="NHEJ_LigD"/>
</dbReference>
<feature type="compositionally biased region" description="Basic and acidic residues" evidence="1">
    <location>
        <begin position="190"/>
        <end position="203"/>
    </location>
</feature>
<dbReference type="Gene3D" id="3.90.920.10">
    <property type="entry name" value="DNA primase, PRIM domain"/>
    <property type="match status" value="1"/>
</dbReference>
<reference evidence="4 5" key="1">
    <citation type="submission" date="2022-06" db="EMBL/GenBank/DDBJ databases">
        <title>Roseomonas CN29.</title>
        <authorList>
            <person name="Cheng Y."/>
            <person name="He X."/>
        </authorList>
    </citation>
    <scope>NUCLEOTIDE SEQUENCE [LARGE SCALE GENOMIC DNA]</scope>
    <source>
        <strain evidence="4 5">CN29</strain>
    </source>
</reference>
<dbReference type="NCBIfam" id="TIGR02778">
    <property type="entry name" value="ligD_pol"/>
    <property type="match status" value="1"/>
</dbReference>
<feature type="domain" description="DNA ligase D 3'-phosphoesterase" evidence="2">
    <location>
        <begin position="43"/>
        <end position="148"/>
    </location>
</feature>
<keyword evidence="4" id="KW-0436">Ligase</keyword>
<sequence length="516" mass="56012">MADDPLAPYRAKRDFGNSPEPQGKFRGAAPKRRRAKALSFVVQKHDATRLHYDFRLELGGVLKSWAVTRGPSLDPAEKRLAVEVEDHPLEYGTFEGTIGAGYGAGTVMLWDRGSWEPQSEDPAADLEAGRLRFTLHGERLRGAWHLVRMRPRGKAGKHNWLLIKDEDEEARPGDADALLDANDRSVTTGRDMDAIAGKPREAAAKPAPKKRAKPAKNPASDPAGTEPARRAAAARVTIGGVAISHPDKPLWPEDGITKRDLAEYMQAVAPRLLPWIAGRPLSLLRAPDGLAGDRFFQRHAGRGTSALITRVTPRGEEAPLLQVDTPEALVALAQSGVLEIHPWPAPSKAVTKPDRLILDLDPAEDLPFATVVEAAQILRRRMEAAGLVPFCKTTGGKGLHLVAPVQGATWKSLHARAAALCDALAEEAPGHFTTESAKASRKGRIFLDYQRNARGASAVAAWSPRARAGATVSMPLDWLEVTPDLDPNVFTIRTAPDRLKQPDPWAGFEGQARPLK</sequence>
<evidence type="ECO:0000259" key="3">
    <source>
        <dbReference type="Pfam" id="PF21686"/>
    </source>
</evidence>
<evidence type="ECO:0000256" key="1">
    <source>
        <dbReference type="SAM" id="MobiDB-lite"/>
    </source>
</evidence>
<protein>
    <submittedName>
        <fullName evidence="4">Non-homologous end-joining DNA ligase</fullName>
        <ecNumber evidence="4">6.5.1.1</ecNumber>
    </submittedName>
</protein>
<dbReference type="Pfam" id="PF21686">
    <property type="entry name" value="LigD_Prim-Pol"/>
    <property type="match status" value="1"/>
</dbReference>
<dbReference type="RefSeq" id="WP_257717359.1">
    <property type="nucleotide sequence ID" value="NZ_JANJOU010000015.1"/>
</dbReference>
<feature type="domain" description="DNA ligase D polymerase" evidence="3">
    <location>
        <begin position="257"/>
        <end position="505"/>
    </location>
</feature>
<feature type="region of interest" description="Disordered" evidence="1">
    <location>
        <begin position="1"/>
        <end position="30"/>
    </location>
</feature>
<keyword evidence="5" id="KW-1185">Reference proteome</keyword>
<dbReference type="Proteomes" id="UP001524642">
    <property type="component" value="Unassembled WGS sequence"/>
</dbReference>
<feature type="region of interest" description="Disordered" evidence="1">
    <location>
        <begin position="171"/>
        <end position="231"/>
    </location>
</feature>
<dbReference type="InterPro" id="IPR014144">
    <property type="entry name" value="LigD_PE_domain"/>
</dbReference>
<evidence type="ECO:0000313" key="5">
    <source>
        <dbReference type="Proteomes" id="UP001524642"/>
    </source>
</evidence>
<dbReference type="InterPro" id="IPR014145">
    <property type="entry name" value="LigD_pol_dom"/>
</dbReference>
<dbReference type="NCBIfam" id="TIGR02777">
    <property type="entry name" value="LigD_PE_dom"/>
    <property type="match status" value="1"/>
</dbReference>
<comment type="caution">
    <text evidence="4">The sequence shown here is derived from an EMBL/GenBank/DDBJ whole genome shotgun (WGS) entry which is preliminary data.</text>
</comment>
<dbReference type="PANTHER" id="PTHR42705">
    <property type="entry name" value="BIFUNCTIONAL NON-HOMOLOGOUS END JOINING PROTEIN LIGD"/>
    <property type="match status" value="1"/>
</dbReference>
<dbReference type="EC" id="6.5.1.1" evidence="4"/>
<dbReference type="EMBL" id="JANJOU010000015">
    <property type="protein sequence ID" value="MCR0983692.1"/>
    <property type="molecule type" value="Genomic_DNA"/>
</dbReference>
<dbReference type="PANTHER" id="PTHR42705:SF2">
    <property type="entry name" value="BIFUNCTIONAL NON-HOMOLOGOUS END JOINING PROTEIN LIGD"/>
    <property type="match status" value="1"/>
</dbReference>
<organism evidence="4 5">
    <name type="scientific">Roseomonas populi</name>
    <dbReference type="NCBI Taxonomy" id="3121582"/>
    <lineage>
        <taxon>Bacteria</taxon>
        <taxon>Pseudomonadati</taxon>
        <taxon>Pseudomonadota</taxon>
        <taxon>Alphaproteobacteria</taxon>
        <taxon>Acetobacterales</taxon>
        <taxon>Roseomonadaceae</taxon>
        <taxon>Roseomonas</taxon>
    </lineage>
</organism>
<dbReference type="Pfam" id="PF13298">
    <property type="entry name" value="LigD_N"/>
    <property type="match status" value="1"/>
</dbReference>
<evidence type="ECO:0000313" key="4">
    <source>
        <dbReference type="EMBL" id="MCR0983692.1"/>
    </source>
</evidence>
<evidence type="ECO:0000259" key="2">
    <source>
        <dbReference type="Pfam" id="PF13298"/>
    </source>
</evidence>